<evidence type="ECO:0000259" key="3">
    <source>
        <dbReference type="Pfam" id="PF00326"/>
    </source>
</evidence>
<evidence type="ECO:0000256" key="1">
    <source>
        <dbReference type="ARBA" id="ARBA00022801"/>
    </source>
</evidence>
<dbReference type="Gene3D" id="2.120.10.30">
    <property type="entry name" value="TolB, C-terminal domain"/>
    <property type="match status" value="1"/>
</dbReference>
<dbReference type="Gene3D" id="3.40.50.1820">
    <property type="entry name" value="alpha/beta hydrolase"/>
    <property type="match status" value="1"/>
</dbReference>
<dbReference type="GO" id="GO:0004252">
    <property type="term" value="F:serine-type endopeptidase activity"/>
    <property type="evidence" value="ECO:0007669"/>
    <property type="project" value="TreeGrafter"/>
</dbReference>
<dbReference type="OMA" id="YAFSDIG"/>
<dbReference type="PANTHER" id="PTHR42776:SF27">
    <property type="entry name" value="DIPEPTIDYL PEPTIDASE FAMILY MEMBER 6"/>
    <property type="match status" value="1"/>
</dbReference>
<proteinExistence type="predicted"/>
<keyword evidence="1" id="KW-0378">Hydrolase</keyword>
<dbReference type="GO" id="GO:0006508">
    <property type="term" value="P:proteolysis"/>
    <property type="evidence" value="ECO:0007669"/>
    <property type="project" value="InterPro"/>
</dbReference>
<keyword evidence="4" id="KW-0031">Aminopeptidase</keyword>
<dbReference type="PANTHER" id="PTHR42776">
    <property type="entry name" value="SERINE PEPTIDASE S9 FAMILY MEMBER"/>
    <property type="match status" value="1"/>
</dbReference>
<dbReference type="PATRIC" id="fig|172049.5.peg.405"/>
<dbReference type="RefSeq" id="WP_015849324.1">
    <property type="nucleotide sequence ID" value="NZ_LGFD01000001.1"/>
</dbReference>
<feature type="domain" description="Peptidase S9 prolyl oligopeptidase catalytic" evidence="3">
    <location>
        <begin position="403"/>
        <end position="614"/>
    </location>
</feature>
<name>A0A101ENJ6_9EURY</name>
<dbReference type="InterPro" id="IPR011659">
    <property type="entry name" value="WD40"/>
</dbReference>
<dbReference type="Proteomes" id="UP000053911">
    <property type="component" value="Unassembled WGS sequence"/>
</dbReference>
<dbReference type="AlphaFoldDB" id="A0A101ENJ6"/>
<sequence length="633" mass="73679">MNKIEWNENTFSKFAYLSDPRISRDGKKVAYVLTKANLKDNKYENTIVVEEVENGERKFIENASMPRFSPNGKKITFVRSNEEKKTAEVWLYDLSSMSGKKVLEAKNILDVSWNEDDRRILITGFRRRDDEDFVFEDDVPVWFDAKGFFDGEKTTFWIVDTESEEILEEFEAERFSSAIWHGDKVIYNVPHRMDGNLQFFKFYDIYIYKDGKSERIFEGVSYAAVDSNGKAVLLYGKPKKEKRSEHNFLYLWDGKEVKPLTDRFIYNNGQGKLDEKGNVYFTMAKEGKIGLYKLNDNELISIVEDNSWVMGFDVSGDGKIALLKETDTKLRELYLWDGELKQITDYNGPIFAKLETRPINHFHFKSLDLELDGWYIKPDIKEEEKAPVIVFVHGGPKGMYGYYFKYEMQLMAEKGYYVVFVNPRGSNGYDEGFSSRVLERTGLEDFQDILNGVEKFFELEPQADRERVGITGISYGGFMTNWAVTQSDLFKAGISENGISYWLTSYAFSDIGLWFDKEVIGDNPLENENYKKLSPLFYAKNVKAPLLLIHSLEDYRCPLDQSVMFYHVLKDLGKEAYIAIFKRGAHGHSLRGSPRHRAKRYKLFVEFFEKKLKKYEEGFDVEKILKGCSEKNE</sequence>
<dbReference type="InterPro" id="IPR001375">
    <property type="entry name" value="Peptidase_S9_cat"/>
</dbReference>
<comment type="caution">
    <text evidence="4">The sequence shown here is derived from an EMBL/GenBank/DDBJ whole genome shotgun (WGS) entry which is preliminary data.</text>
</comment>
<dbReference type="GeneID" id="8096046"/>
<evidence type="ECO:0000256" key="2">
    <source>
        <dbReference type="ARBA" id="ARBA00022825"/>
    </source>
</evidence>
<dbReference type="Pfam" id="PF00326">
    <property type="entry name" value="Peptidase_S9"/>
    <property type="match status" value="1"/>
</dbReference>
<dbReference type="InterPro" id="IPR029058">
    <property type="entry name" value="AB_hydrolase_fold"/>
</dbReference>
<reference evidence="5" key="1">
    <citation type="journal article" date="2015" name="MBio">
        <title>Genome-Resolved Metagenomic Analysis Reveals Roles for Candidate Phyla and Other Microbial Community Members in Biogeochemical Transformations in Oil Reservoirs.</title>
        <authorList>
            <person name="Hu P."/>
            <person name="Tom L."/>
            <person name="Singh A."/>
            <person name="Thomas B.C."/>
            <person name="Baker B.J."/>
            <person name="Piceno Y.M."/>
            <person name="Andersen G.L."/>
            <person name="Banfield J.F."/>
        </authorList>
    </citation>
    <scope>NUCLEOTIDE SEQUENCE [LARGE SCALE GENOMIC DNA]</scope>
</reference>
<evidence type="ECO:0000313" key="5">
    <source>
        <dbReference type="Proteomes" id="UP000053911"/>
    </source>
</evidence>
<dbReference type="SUPFAM" id="SSF53474">
    <property type="entry name" value="alpha/beta-Hydrolases"/>
    <property type="match status" value="1"/>
</dbReference>
<keyword evidence="2" id="KW-0720">Serine protease</keyword>
<dbReference type="EMBL" id="LGFD01000001">
    <property type="protein sequence ID" value="KUK18659.1"/>
    <property type="molecule type" value="Genomic_DNA"/>
</dbReference>
<accession>A0A101ENJ6</accession>
<dbReference type="GO" id="GO:0004177">
    <property type="term" value="F:aminopeptidase activity"/>
    <property type="evidence" value="ECO:0007669"/>
    <property type="project" value="UniProtKB-KW"/>
</dbReference>
<dbReference type="InterPro" id="IPR011042">
    <property type="entry name" value="6-blade_b-propeller_TolB-like"/>
</dbReference>
<keyword evidence="4" id="KW-0645">Protease</keyword>
<gene>
    <name evidence="4" type="ORF">XD54_0044</name>
</gene>
<dbReference type="Pfam" id="PF07676">
    <property type="entry name" value="PD40"/>
    <property type="match status" value="1"/>
</dbReference>
<evidence type="ECO:0000313" key="4">
    <source>
        <dbReference type="EMBL" id="KUK18659.1"/>
    </source>
</evidence>
<protein>
    <submittedName>
        <fullName evidence="4">Dipeptidyl aminopeptidases/acylaminoacyl-peptidase</fullName>
    </submittedName>
</protein>
<organism evidence="4 5">
    <name type="scientific">Thermococcus sibiricus</name>
    <dbReference type="NCBI Taxonomy" id="172049"/>
    <lineage>
        <taxon>Archaea</taxon>
        <taxon>Methanobacteriati</taxon>
        <taxon>Methanobacteriota</taxon>
        <taxon>Thermococci</taxon>
        <taxon>Thermococcales</taxon>
        <taxon>Thermococcaceae</taxon>
        <taxon>Thermococcus</taxon>
    </lineage>
</organism>
<dbReference type="SUPFAM" id="SSF82171">
    <property type="entry name" value="DPP6 N-terminal domain-like"/>
    <property type="match status" value="1"/>
</dbReference>